<dbReference type="GeneID" id="25288865"/>
<dbReference type="RefSeq" id="XP_013276849.1">
    <property type="nucleotide sequence ID" value="XM_013421395.1"/>
</dbReference>
<dbReference type="SUPFAM" id="SSF54909">
    <property type="entry name" value="Dimeric alpha+beta barrel"/>
    <property type="match status" value="1"/>
</dbReference>
<organism evidence="1 2">
    <name type="scientific">Rhinocladiella mackenziei CBS 650.93</name>
    <dbReference type="NCBI Taxonomy" id="1442369"/>
    <lineage>
        <taxon>Eukaryota</taxon>
        <taxon>Fungi</taxon>
        <taxon>Dikarya</taxon>
        <taxon>Ascomycota</taxon>
        <taxon>Pezizomycotina</taxon>
        <taxon>Eurotiomycetes</taxon>
        <taxon>Chaetothyriomycetidae</taxon>
        <taxon>Chaetothyriales</taxon>
        <taxon>Herpotrichiellaceae</taxon>
        <taxon>Rhinocladiella</taxon>
    </lineage>
</organism>
<dbReference type="EMBL" id="KN847475">
    <property type="protein sequence ID" value="KIX09713.1"/>
    <property type="molecule type" value="Genomic_DNA"/>
</dbReference>
<proteinExistence type="predicted"/>
<accession>A0A0D2HGA7</accession>
<dbReference type="HOGENOM" id="CLU_089364_0_0_1"/>
<dbReference type="InterPro" id="IPR011008">
    <property type="entry name" value="Dimeric_a/b-barrel"/>
</dbReference>
<dbReference type="AlphaFoldDB" id="A0A0D2HGA7"/>
<protein>
    <submittedName>
        <fullName evidence="1">Uncharacterized protein</fullName>
    </submittedName>
</protein>
<sequence>MSSKENPGSDRYKFLRGTAMLVIWGGVDDKTTDEDDLNAWWTNEHLPERLAIPGFQRTRRFHALQNGQSQYLVWYEVSSLDTLTSRAYMAALNNPTPATKKFMPWLASMNRSACRVLFSDSRPEFAKSAGGGMGASIAHIVFQAPSSVELREQLRSWIVETVWPTLSHHHSPLALHLLEHDHEATQSGSSTKSYEEVRFQTSKSKNQCRWMILIEFAEPVGAPFAKHRGLTENLVEQMEKFEMRDVETRFYGLICAMNE</sequence>
<keyword evidence="2" id="KW-1185">Reference proteome</keyword>
<dbReference type="Proteomes" id="UP000053617">
    <property type="component" value="Unassembled WGS sequence"/>
</dbReference>
<gene>
    <name evidence="1" type="ORF">Z518_00794</name>
</gene>
<evidence type="ECO:0000313" key="1">
    <source>
        <dbReference type="EMBL" id="KIX09713.1"/>
    </source>
</evidence>
<reference evidence="1 2" key="1">
    <citation type="submission" date="2015-01" db="EMBL/GenBank/DDBJ databases">
        <title>The Genome Sequence of Rhinocladiella mackenzie CBS 650.93.</title>
        <authorList>
            <consortium name="The Broad Institute Genomics Platform"/>
            <person name="Cuomo C."/>
            <person name="de Hoog S."/>
            <person name="Gorbushina A."/>
            <person name="Stielow B."/>
            <person name="Teixiera M."/>
            <person name="Abouelleil A."/>
            <person name="Chapman S.B."/>
            <person name="Priest M."/>
            <person name="Young S.K."/>
            <person name="Wortman J."/>
            <person name="Nusbaum C."/>
            <person name="Birren B."/>
        </authorList>
    </citation>
    <scope>NUCLEOTIDE SEQUENCE [LARGE SCALE GENOMIC DNA]</scope>
    <source>
        <strain evidence="1 2">CBS 650.93</strain>
    </source>
</reference>
<name>A0A0D2HGA7_9EURO</name>
<dbReference type="OrthoDB" id="2851338at2759"/>
<evidence type="ECO:0000313" key="2">
    <source>
        <dbReference type="Proteomes" id="UP000053617"/>
    </source>
</evidence>
<dbReference type="VEuPathDB" id="FungiDB:Z518_00794"/>